<name>A0ABU1HV04_9MICO</name>
<keyword evidence="6" id="KW-1185">Reference proteome</keyword>
<keyword evidence="2 4" id="KW-0378">Hydrolase</keyword>
<protein>
    <submittedName>
        <fullName evidence="5">Arabinan endo-1,5-alpha-L-arabinosidase</fullName>
        <ecNumber evidence="5">3.2.1.99</ecNumber>
    </submittedName>
</protein>
<evidence type="ECO:0000256" key="4">
    <source>
        <dbReference type="RuleBase" id="RU361187"/>
    </source>
</evidence>
<dbReference type="PANTHER" id="PTHR42812">
    <property type="entry name" value="BETA-XYLOSIDASE"/>
    <property type="match status" value="1"/>
</dbReference>
<dbReference type="EMBL" id="JAVIZQ010000001">
    <property type="protein sequence ID" value="MDR6143483.1"/>
    <property type="molecule type" value="Genomic_DNA"/>
</dbReference>
<dbReference type="Proteomes" id="UP001249291">
    <property type="component" value="Unassembled WGS sequence"/>
</dbReference>
<evidence type="ECO:0000313" key="6">
    <source>
        <dbReference type="Proteomes" id="UP001249291"/>
    </source>
</evidence>
<proteinExistence type="inferred from homology"/>
<evidence type="ECO:0000256" key="2">
    <source>
        <dbReference type="ARBA" id="ARBA00022801"/>
    </source>
</evidence>
<organism evidence="5 6">
    <name type="scientific">Microbacterium foliorum</name>
    <dbReference type="NCBI Taxonomy" id="104336"/>
    <lineage>
        <taxon>Bacteria</taxon>
        <taxon>Bacillati</taxon>
        <taxon>Actinomycetota</taxon>
        <taxon>Actinomycetes</taxon>
        <taxon>Micrococcales</taxon>
        <taxon>Microbacteriaceae</taxon>
        <taxon>Microbacterium</taxon>
    </lineage>
</organism>
<gene>
    <name evidence="5" type="ORF">QE375_003037</name>
</gene>
<dbReference type="SUPFAM" id="SSF75005">
    <property type="entry name" value="Arabinanase/levansucrase/invertase"/>
    <property type="match status" value="1"/>
</dbReference>
<comment type="caution">
    <text evidence="5">The sequence shown here is derived from an EMBL/GenBank/DDBJ whole genome shotgun (WGS) entry which is preliminary data.</text>
</comment>
<dbReference type="Pfam" id="PF04616">
    <property type="entry name" value="Glyco_hydro_43"/>
    <property type="match status" value="1"/>
</dbReference>
<dbReference type="PANTHER" id="PTHR42812:SF5">
    <property type="entry name" value="ENDO-ARABINASE"/>
    <property type="match status" value="1"/>
</dbReference>
<keyword evidence="3 4" id="KW-0326">Glycosidase</keyword>
<evidence type="ECO:0000256" key="1">
    <source>
        <dbReference type="ARBA" id="ARBA00009865"/>
    </source>
</evidence>
<accession>A0ABU1HV04</accession>
<dbReference type="PROSITE" id="PS51257">
    <property type="entry name" value="PROKAR_LIPOPROTEIN"/>
    <property type="match status" value="1"/>
</dbReference>
<dbReference type="CDD" id="cd08999">
    <property type="entry name" value="GH43_ABN-like"/>
    <property type="match status" value="1"/>
</dbReference>
<dbReference type="GO" id="GO:0046558">
    <property type="term" value="F:arabinan endo-1,5-alpha-L-arabinosidase activity"/>
    <property type="evidence" value="ECO:0007669"/>
    <property type="project" value="UniProtKB-EC"/>
</dbReference>
<evidence type="ECO:0000256" key="3">
    <source>
        <dbReference type="ARBA" id="ARBA00023295"/>
    </source>
</evidence>
<reference evidence="5 6" key="1">
    <citation type="submission" date="2023-08" db="EMBL/GenBank/DDBJ databases">
        <title>Functional and genomic diversity of the sorghum phyllosphere microbiome.</title>
        <authorList>
            <person name="Shade A."/>
        </authorList>
    </citation>
    <scope>NUCLEOTIDE SEQUENCE [LARGE SCALE GENOMIC DNA]</scope>
    <source>
        <strain evidence="5 6">SORGH_AS_0445</strain>
    </source>
</reference>
<dbReference type="InterPro" id="IPR051795">
    <property type="entry name" value="Glycosyl_Hydrlase_43"/>
</dbReference>
<dbReference type="Gene3D" id="2.115.10.20">
    <property type="entry name" value="Glycosyl hydrolase domain, family 43"/>
    <property type="match status" value="1"/>
</dbReference>
<dbReference type="InterPro" id="IPR023296">
    <property type="entry name" value="Glyco_hydro_beta-prop_sf"/>
</dbReference>
<dbReference type="InterPro" id="IPR006710">
    <property type="entry name" value="Glyco_hydro_43"/>
</dbReference>
<comment type="similarity">
    <text evidence="1 4">Belongs to the glycosyl hydrolase 43 family.</text>
</comment>
<sequence length="330" mass="34747">MTQVAKKLASTVAASIILALGVGLVGCSGEAEPEATVERAPFLIDQDFADPDVVHGDDGYVAFATENQGANVQFATSTDLVTWDVSTDDALPVLPAWASAGRTWAPDVSERADGSFVMYFSAEHADSGRQCIGSATSDSLTGPYVAVGAEPMICPLEEGGAIDPAAFVDDDGSRFLLWKNDGNCCELDTWIQIAPVSADGTQLAGPATRLVMQTEAWEGHLVEAPVLVERDGTYVLLYSANDYGSEDYAIGAATSPSLLGPYEKLPDPVLSTSSADDLYIGPGGQDVVSTPDGDVLVFHGWDDLFIYRGIAALPLDWEGAMPSVRLSTTD</sequence>
<dbReference type="EC" id="3.2.1.99" evidence="5"/>
<evidence type="ECO:0000313" key="5">
    <source>
        <dbReference type="EMBL" id="MDR6143483.1"/>
    </source>
</evidence>
<dbReference type="RefSeq" id="WP_309692606.1">
    <property type="nucleotide sequence ID" value="NZ_JAVIZQ010000001.1"/>
</dbReference>